<reference evidence="1 2" key="1">
    <citation type="submission" date="2017-11" db="EMBL/GenBank/DDBJ databases">
        <title>The genome of Rhizophagus clarus HR1 reveals common genetic basis of auxotrophy among arbuscular mycorrhizal fungi.</title>
        <authorList>
            <person name="Kobayashi Y."/>
        </authorList>
    </citation>
    <scope>NUCLEOTIDE SEQUENCE [LARGE SCALE GENOMIC DNA]</scope>
    <source>
        <strain evidence="1 2">HR1</strain>
    </source>
</reference>
<proteinExistence type="predicted"/>
<evidence type="ECO:0000313" key="1">
    <source>
        <dbReference type="EMBL" id="GBB98454.1"/>
    </source>
</evidence>
<evidence type="ECO:0000313" key="2">
    <source>
        <dbReference type="Proteomes" id="UP000247702"/>
    </source>
</evidence>
<dbReference type="Proteomes" id="UP000247702">
    <property type="component" value="Unassembled WGS sequence"/>
</dbReference>
<dbReference type="EMBL" id="BEXD01002480">
    <property type="protein sequence ID" value="GBB98454.1"/>
    <property type="molecule type" value="Genomic_DNA"/>
</dbReference>
<keyword evidence="2" id="KW-1185">Reference proteome</keyword>
<name>A0A2Z6RK10_9GLOM</name>
<protein>
    <submittedName>
        <fullName evidence="1">Uncharacterized protein</fullName>
    </submittedName>
</protein>
<dbReference type="AlphaFoldDB" id="A0A2Z6RK10"/>
<gene>
    <name evidence="1" type="ORF">RclHR1_03230012</name>
</gene>
<accession>A0A2Z6RK10</accession>
<organism evidence="1 2">
    <name type="scientific">Rhizophagus clarus</name>
    <dbReference type="NCBI Taxonomy" id="94130"/>
    <lineage>
        <taxon>Eukaryota</taxon>
        <taxon>Fungi</taxon>
        <taxon>Fungi incertae sedis</taxon>
        <taxon>Mucoromycota</taxon>
        <taxon>Glomeromycotina</taxon>
        <taxon>Glomeromycetes</taxon>
        <taxon>Glomerales</taxon>
        <taxon>Glomeraceae</taxon>
        <taxon>Rhizophagus</taxon>
    </lineage>
</organism>
<sequence>MNQALEFRVLDEYYKLDLEIEVSGEEEDFQTNTTNWTLELRQVADRMNQDLRKIVLSESGLGILGM</sequence>
<comment type="caution">
    <text evidence="1">The sequence shown here is derived from an EMBL/GenBank/DDBJ whole genome shotgun (WGS) entry which is preliminary data.</text>
</comment>